<sequence>MPTSILMDAACVDSSLFRFRSKEIAAKYVDFFHEIAMSTFDGEYTSRQWFIESYGEFFPTAHNIVNLWRCLQKCTHIPCGLVVGRGHMPKQLRGRRFRQICVYNLPYALNA</sequence>
<organism evidence="1 2">
    <name type="scientific">Parascaris univalens</name>
    <name type="common">Nematode worm</name>
    <dbReference type="NCBI Taxonomy" id="6257"/>
    <lineage>
        <taxon>Eukaryota</taxon>
        <taxon>Metazoa</taxon>
        <taxon>Ecdysozoa</taxon>
        <taxon>Nematoda</taxon>
        <taxon>Chromadorea</taxon>
        <taxon>Rhabditida</taxon>
        <taxon>Spirurina</taxon>
        <taxon>Ascaridomorpha</taxon>
        <taxon>Ascaridoidea</taxon>
        <taxon>Ascarididae</taxon>
        <taxon>Parascaris</taxon>
    </lineage>
</organism>
<dbReference type="Proteomes" id="UP000887569">
    <property type="component" value="Unplaced"/>
</dbReference>
<name>A0A915BVS5_PARUN</name>
<dbReference type="AlphaFoldDB" id="A0A915BVS5"/>
<protein>
    <submittedName>
        <fullName evidence="2">Uncharacterized protein</fullName>
    </submittedName>
</protein>
<evidence type="ECO:0000313" key="1">
    <source>
        <dbReference type="Proteomes" id="UP000887569"/>
    </source>
</evidence>
<dbReference type="WBParaSite" id="PgR062_g019_t03">
    <property type="protein sequence ID" value="PgR062_g019_t03"/>
    <property type="gene ID" value="PgR062_g019"/>
</dbReference>
<keyword evidence="1" id="KW-1185">Reference proteome</keyword>
<evidence type="ECO:0000313" key="2">
    <source>
        <dbReference type="WBParaSite" id="PgR062_g019_t03"/>
    </source>
</evidence>
<reference evidence="2" key="1">
    <citation type="submission" date="2022-11" db="UniProtKB">
        <authorList>
            <consortium name="WormBaseParasite"/>
        </authorList>
    </citation>
    <scope>IDENTIFICATION</scope>
</reference>
<proteinExistence type="predicted"/>
<accession>A0A915BVS5</accession>